<dbReference type="EMBL" id="JABWAB010000009">
    <property type="protein sequence ID" value="KAF6045599.1"/>
    <property type="molecule type" value="Genomic_DNA"/>
</dbReference>
<dbReference type="GO" id="GO:0045944">
    <property type="term" value="P:positive regulation of transcription by RNA polymerase II"/>
    <property type="evidence" value="ECO:0007669"/>
    <property type="project" value="TreeGrafter"/>
</dbReference>
<dbReference type="InterPro" id="IPR021858">
    <property type="entry name" value="Fun_TF"/>
</dbReference>
<gene>
    <name evidence="5" type="ORF">FOB60_005171</name>
</gene>
<dbReference type="SUPFAM" id="SSF57701">
    <property type="entry name" value="Zn2/Cys6 DNA-binding domain"/>
    <property type="match status" value="1"/>
</dbReference>
<proteinExistence type="predicted"/>
<evidence type="ECO:0000259" key="4">
    <source>
        <dbReference type="PROSITE" id="PS50048"/>
    </source>
</evidence>
<dbReference type="InterPro" id="IPR001138">
    <property type="entry name" value="Zn2Cys6_DnaBD"/>
</dbReference>
<dbReference type="CDD" id="cd00067">
    <property type="entry name" value="GAL4"/>
    <property type="match status" value="1"/>
</dbReference>
<dbReference type="Pfam" id="PF00172">
    <property type="entry name" value="Zn_clus"/>
    <property type="match status" value="1"/>
</dbReference>
<evidence type="ECO:0000313" key="5">
    <source>
        <dbReference type="EMBL" id="KAF6045599.1"/>
    </source>
</evidence>
<dbReference type="PROSITE" id="PS00463">
    <property type="entry name" value="ZN2_CY6_FUNGAL_1"/>
    <property type="match status" value="1"/>
</dbReference>
<dbReference type="PANTHER" id="PTHR37534:SF49">
    <property type="entry name" value="LYSINE BIOSYNTHESIS REGULATORY PROTEIN LYS14"/>
    <property type="match status" value="1"/>
</dbReference>
<dbReference type="GO" id="GO:0000976">
    <property type="term" value="F:transcription cis-regulatory region binding"/>
    <property type="evidence" value="ECO:0007669"/>
    <property type="project" value="TreeGrafter"/>
</dbReference>
<sequence>MTTPRRPYSRQGCRECKRRKIKCPEEKPACSTCVRLGKSCSYPLAGEKVLRISRRLIRDEIENLGKSTHFLPVQYEVPKRHLQQENGSSSGSGGGGGVGGGGHSVSPSNSEQLTPRVTPGVTPTPPINNNMGPVFSPAQPSPLPNESIPTVANLQESERRSFLNIENLVNNNHNEDHLDFLNGSDLNMLTNDLSNLVNEIMEFQNIPIQEDFQFDFFGDTPAVTPQQHQQQHQHQHQNQHHPHQQHHYPQQDPQQFSPSQSDEFIVNVPIDYIKLKRKHEILYLEQFYNNFANIIEPFSAYHSQTKIASNPARDIILKAASTEPCLLAAILAEGAKTSFMKYKQPEDEKAYGAYLTKCLKLLEPAKEVTNLNANIEGVLLTLLLLTAATATSTQQWRPHLTGCKDLLLKISTSNNMGNISKVFVFCKYWFVSIEVLAGLSTNIGGTLQTDYEIDHLMSCGSDYEIGILCELGIITDQGFNNLMGYHNTCIACFRDLFKLLNRYRSNEGGDTSIMAIDSLQNMKILSDFYQQTTIVYIDPKGIIPESELHKYTPGLPIEEIRVGEKSYWLSWQDISHQSFVLSSIILILTRFYQLQPTNPNVSQLVDKIVSFIHYLHNFSDVQQHASPFLLLMIQWPLLITGLQTIREDQQLLLLKYFAMVGQIGAATANVSVKMLKKQWRGTTSFEVGDTLIY</sequence>
<dbReference type="OrthoDB" id="424974at2759"/>
<reference evidence="5" key="1">
    <citation type="submission" date="2020-03" db="EMBL/GenBank/DDBJ databases">
        <title>FDA dAtabase for Regulatory Grade micrObial Sequences (FDA-ARGOS): Supporting development and validation of Infectious Disease Dx tests.</title>
        <authorList>
            <person name="Campos J."/>
            <person name="Goldberg B."/>
            <person name="Tallon L."/>
            <person name="Sadzewicz L."/>
            <person name="Vavikolanu K."/>
            <person name="Mehta A."/>
            <person name="Aluvathingal J."/>
            <person name="Nadendla S."/>
            <person name="Nandy P."/>
            <person name="Geyer C."/>
            <person name="Yan Y."/>
            <person name="Sichtig H."/>
        </authorList>
    </citation>
    <scope>NUCLEOTIDE SEQUENCE [LARGE SCALE GENOMIC DNA]</scope>
    <source>
        <strain evidence="5">FDAARGOS_652</strain>
    </source>
</reference>
<organism evidence="5 6">
    <name type="scientific">Candida parapsilosis</name>
    <name type="common">Yeast</name>
    <dbReference type="NCBI Taxonomy" id="5480"/>
    <lineage>
        <taxon>Eukaryota</taxon>
        <taxon>Fungi</taxon>
        <taxon>Dikarya</taxon>
        <taxon>Ascomycota</taxon>
        <taxon>Saccharomycotina</taxon>
        <taxon>Pichiomycetes</taxon>
        <taxon>Debaryomycetaceae</taxon>
        <taxon>Candida/Lodderomyces clade</taxon>
        <taxon>Candida</taxon>
    </lineage>
</organism>
<evidence type="ECO:0000256" key="1">
    <source>
        <dbReference type="ARBA" id="ARBA00004123"/>
    </source>
</evidence>
<feature type="region of interest" description="Disordered" evidence="3">
    <location>
        <begin position="82"/>
        <end position="142"/>
    </location>
</feature>
<dbReference type="AlphaFoldDB" id="A0A8X7NJM3"/>
<comment type="caution">
    <text evidence="5">The sequence shown here is derived from an EMBL/GenBank/DDBJ whole genome shotgun (WGS) entry which is preliminary data.</text>
</comment>
<evidence type="ECO:0000256" key="2">
    <source>
        <dbReference type="ARBA" id="ARBA00023242"/>
    </source>
</evidence>
<dbReference type="InterPro" id="IPR036864">
    <property type="entry name" value="Zn2-C6_fun-type_DNA-bd_sf"/>
</dbReference>
<feature type="domain" description="Zn(2)-C6 fungal-type" evidence="4">
    <location>
        <begin position="12"/>
        <end position="42"/>
    </location>
</feature>
<keyword evidence="2" id="KW-0539">Nucleus</keyword>
<dbReference type="GO" id="GO:0000981">
    <property type="term" value="F:DNA-binding transcription factor activity, RNA polymerase II-specific"/>
    <property type="evidence" value="ECO:0007669"/>
    <property type="project" value="InterPro"/>
</dbReference>
<feature type="compositionally biased region" description="Basic residues" evidence="3">
    <location>
        <begin position="231"/>
        <end position="246"/>
    </location>
</feature>
<evidence type="ECO:0000256" key="3">
    <source>
        <dbReference type="SAM" id="MobiDB-lite"/>
    </source>
</evidence>
<dbReference type="PANTHER" id="PTHR37534">
    <property type="entry name" value="TRANSCRIPTIONAL ACTIVATOR PROTEIN UGA3"/>
    <property type="match status" value="1"/>
</dbReference>
<evidence type="ECO:0000313" key="6">
    <source>
        <dbReference type="Proteomes" id="UP000590412"/>
    </source>
</evidence>
<feature type="compositionally biased region" description="Gly residues" evidence="3">
    <location>
        <begin position="90"/>
        <end position="103"/>
    </location>
</feature>
<dbReference type="PROSITE" id="PS50048">
    <property type="entry name" value="ZN2_CY6_FUNGAL_2"/>
    <property type="match status" value="1"/>
</dbReference>
<protein>
    <submittedName>
        <fullName evidence="5">Fungal specific transcription factor domain family protein</fullName>
    </submittedName>
</protein>
<dbReference type="Pfam" id="PF11951">
    <property type="entry name" value="Fungal_trans_2"/>
    <property type="match status" value="1"/>
</dbReference>
<feature type="region of interest" description="Disordered" evidence="3">
    <location>
        <begin position="219"/>
        <end position="259"/>
    </location>
</feature>
<feature type="compositionally biased region" description="Low complexity" evidence="3">
    <location>
        <begin position="247"/>
        <end position="259"/>
    </location>
</feature>
<dbReference type="SMART" id="SM00066">
    <property type="entry name" value="GAL4"/>
    <property type="match status" value="1"/>
</dbReference>
<dbReference type="Gene3D" id="4.10.240.10">
    <property type="entry name" value="Zn(2)-C6 fungal-type DNA-binding domain"/>
    <property type="match status" value="1"/>
</dbReference>
<dbReference type="Proteomes" id="UP000590412">
    <property type="component" value="Unassembled WGS sequence"/>
</dbReference>
<dbReference type="GO" id="GO:0008270">
    <property type="term" value="F:zinc ion binding"/>
    <property type="evidence" value="ECO:0007669"/>
    <property type="project" value="InterPro"/>
</dbReference>
<name>A0A8X7NJM3_CANPA</name>
<comment type="subcellular location">
    <subcellularLocation>
        <location evidence="1">Nucleus</location>
    </subcellularLocation>
</comment>
<dbReference type="GO" id="GO:0005634">
    <property type="term" value="C:nucleus"/>
    <property type="evidence" value="ECO:0007669"/>
    <property type="project" value="UniProtKB-SubCell"/>
</dbReference>
<accession>A0A8X7NJM3</accession>